<dbReference type="AlphaFoldDB" id="A0A3D8RED6"/>
<evidence type="ECO:0000259" key="1">
    <source>
        <dbReference type="Pfam" id="PF02698"/>
    </source>
</evidence>
<dbReference type="InterPro" id="IPR014729">
    <property type="entry name" value="Rossmann-like_a/b/a_fold"/>
</dbReference>
<dbReference type="Pfam" id="PF02698">
    <property type="entry name" value="DUF218"/>
    <property type="match status" value="1"/>
</dbReference>
<protein>
    <recommendedName>
        <fullName evidence="1">DUF218 domain-containing protein</fullName>
    </recommendedName>
</protein>
<dbReference type="EMBL" id="PVWQ01000009">
    <property type="protein sequence ID" value="RDW72340.1"/>
    <property type="molecule type" value="Genomic_DNA"/>
</dbReference>
<keyword evidence="3" id="KW-1185">Reference proteome</keyword>
<dbReference type="OrthoDB" id="17725at2759"/>
<reference evidence="2 3" key="1">
    <citation type="journal article" date="2018" name="IMA Fungus">
        <title>IMA Genome-F 9: Draft genome sequence of Annulohypoxylon stygium, Aspergillus mulundensis, Berkeleyomyces basicola (syn. Thielaviopsis basicola), Ceratocystis smalleyi, two Cercospora beticola strains, Coleophoma cylindrospora, Fusarium fracticaudum, Phialophora cf. hyalina, and Morchella septimelata.</title>
        <authorList>
            <person name="Wingfield B.D."/>
            <person name="Bills G.F."/>
            <person name="Dong Y."/>
            <person name="Huang W."/>
            <person name="Nel W.J."/>
            <person name="Swalarsk-Parry B.S."/>
            <person name="Vaghefi N."/>
            <person name="Wilken P.M."/>
            <person name="An Z."/>
            <person name="de Beer Z.W."/>
            <person name="De Vos L."/>
            <person name="Chen L."/>
            <person name="Duong T.A."/>
            <person name="Gao Y."/>
            <person name="Hammerbacher A."/>
            <person name="Kikkert J.R."/>
            <person name="Li Y."/>
            <person name="Li H."/>
            <person name="Li K."/>
            <person name="Li Q."/>
            <person name="Liu X."/>
            <person name="Ma X."/>
            <person name="Naidoo K."/>
            <person name="Pethybridge S.J."/>
            <person name="Sun J."/>
            <person name="Steenkamp E.T."/>
            <person name="van der Nest M.A."/>
            <person name="van Wyk S."/>
            <person name="Wingfield M.J."/>
            <person name="Xiong C."/>
            <person name="Yue Q."/>
            <person name="Zhang X."/>
        </authorList>
    </citation>
    <scope>NUCLEOTIDE SEQUENCE [LARGE SCALE GENOMIC DNA]</scope>
    <source>
        <strain evidence="2 3">DSM 5745</strain>
    </source>
</reference>
<evidence type="ECO:0000313" key="3">
    <source>
        <dbReference type="Proteomes" id="UP000256690"/>
    </source>
</evidence>
<dbReference type="GeneID" id="38117882"/>
<proteinExistence type="predicted"/>
<dbReference type="Gene3D" id="1.10.3620.10">
    <property type="entry name" value="YdcF like domain"/>
    <property type="match status" value="1"/>
</dbReference>
<dbReference type="InterPro" id="IPR003848">
    <property type="entry name" value="DUF218"/>
</dbReference>
<comment type="caution">
    <text evidence="2">The sequence shown here is derived from an EMBL/GenBank/DDBJ whole genome shotgun (WGS) entry which is preliminary data.</text>
</comment>
<dbReference type="InterPro" id="IPR051599">
    <property type="entry name" value="Cell_Envelope_Assoc"/>
</dbReference>
<dbReference type="CDD" id="cd06259">
    <property type="entry name" value="YdcF-like"/>
    <property type="match status" value="1"/>
</dbReference>
<dbReference type="PANTHER" id="PTHR30336:SF20">
    <property type="entry name" value="DUF218 DOMAIN-CONTAINING PROTEIN"/>
    <property type="match status" value="1"/>
</dbReference>
<name>A0A3D8RED6_9EURO</name>
<feature type="domain" description="DUF218" evidence="1">
    <location>
        <begin position="78"/>
        <end position="179"/>
    </location>
</feature>
<dbReference type="PANTHER" id="PTHR30336">
    <property type="entry name" value="INNER MEMBRANE PROTEIN, PROBABLE PERMEASE"/>
    <property type="match status" value="1"/>
</dbReference>
<dbReference type="Proteomes" id="UP000256690">
    <property type="component" value="Unassembled WGS sequence"/>
</dbReference>
<dbReference type="Gene3D" id="3.40.50.620">
    <property type="entry name" value="HUPs"/>
    <property type="match status" value="1"/>
</dbReference>
<accession>A0A3D8RED6</accession>
<dbReference type="GO" id="GO:0005886">
    <property type="term" value="C:plasma membrane"/>
    <property type="evidence" value="ECO:0007669"/>
    <property type="project" value="TreeGrafter"/>
</dbReference>
<dbReference type="RefSeq" id="XP_026601560.1">
    <property type="nucleotide sequence ID" value="XM_026749528.1"/>
</dbReference>
<sequence length="276" mass="30615">MAITNPQTITDINLVAGYLANQQIHLHDLPSSTPVDCIVLCASMILHQAESLFHTLQTQPPLTKTLVLCGGIGHSTQSLYEAVAQHPRFSVLSSEIKGLPEARVLEKILDRFFDRGAITQDGRYRILVEDQSTNCGQNAAFTRLVLEDMGIHPQTCVVIQDPTMMLRTKVSFQKVYEDTTSPPSFVSCPVLAPRMSLSKAGGEAVLCADCESQPREEVALWPTDRFLSLVMGEIPRLEDDEGGYGPRGRGFIPHVDVPVEVEEAWTRLRADFDLRR</sequence>
<evidence type="ECO:0000313" key="2">
    <source>
        <dbReference type="EMBL" id="RDW72340.1"/>
    </source>
</evidence>
<gene>
    <name evidence="2" type="ORF">DSM5745_07512</name>
</gene>
<organism evidence="2 3">
    <name type="scientific">Aspergillus mulundensis</name>
    <dbReference type="NCBI Taxonomy" id="1810919"/>
    <lineage>
        <taxon>Eukaryota</taxon>
        <taxon>Fungi</taxon>
        <taxon>Dikarya</taxon>
        <taxon>Ascomycota</taxon>
        <taxon>Pezizomycotina</taxon>
        <taxon>Eurotiomycetes</taxon>
        <taxon>Eurotiomycetidae</taxon>
        <taxon>Eurotiales</taxon>
        <taxon>Aspergillaceae</taxon>
        <taxon>Aspergillus</taxon>
        <taxon>Aspergillus subgen. Nidulantes</taxon>
    </lineage>
</organism>